<comment type="caution">
    <text evidence="1">The sequence shown here is derived from an EMBL/GenBank/DDBJ whole genome shotgun (WGS) entry which is preliminary data.</text>
</comment>
<evidence type="ECO:0000313" key="1">
    <source>
        <dbReference type="EMBL" id="KAJ9483585.1"/>
    </source>
</evidence>
<sequence>MGNMQTPDVKHLRFWIRSLQHNSIQFNTIQFRFSSDSVQIQIQFRSRFSSDPDSVQIQFRYSSDTVQIQFNLGIQTSLSIVTTSNMNQSQSYVPVAYSRP</sequence>
<reference evidence="1" key="2">
    <citation type="journal article" date="2016" name="Fungal Biol.">
        <title>Ochratoxin A production by Penicillium thymicola.</title>
        <authorList>
            <person name="Nguyen H.D.T."/>
            <person name="McMullin D.R."/>
            <person name="Ponomareva E."/>
            <person name="Riley R."/>
            <person name="Pomraning K.R."/>
            <person name="Baker S.E."/>
            <person name="Seifert K.A."/>
        </authorList>
    </citation>
    <scope>NUCLEOTIDE SEQUENCE</scope>
    <source>
        <strain evidence="1">DAOM 180753</strain>
    </source>
</reference>
<keyword evidence="2" id="KW-1185">Reference proteome</keyword>
<gene>
    <name evidence="1" type="ORF">VN97_g9816</name>
</gene>
<reference evidence="1" key="1">
    <citation type="submission" date="2015-06" db="EMBL/GenBank/DDBJ databases">
        <authorList>
            <person name="Nguyen H."/>
        </authorList>
    </citation>
    <scope>NUCLEOTIDE SEQUENCE</scope>
    <source>
        <strain evidence="1">DAOM 180753</strain>
    </source>
</reference>
<evidence type="ECO:0000313" key="2">
    <source>
        <dbReference type="Proteomes" id="UP001227192"/>
    </source>
</evidence>
<accession>A0AAI9X4I6</accession>
<proteinExistence type="predicted"/>
<organism evidence="1 2">
    <name type="scientific">Penicillium thymicola</name>
    <dbReference type="NCBI Taxonomy" id="293382"/>
    <lineage>
        <taxon>Eukaryota</taxon>
        <taxon>Fungi</taxon>
        <taxon>Dikarya</taxon>
        <taxon>Ascomycota</taxon>
        <taxon>Pezizomycotina</taxon>
        <taxon>Eurotiomycetes</taxon>
        <taxon>Eurotiomycetidae</taxon>
        <taxon>Eurotiales</taxon>
        <taxon>Aspergillaceae</taxon>
        <taxon>Penicillium</taxon>
    </lineage>
</organism>
<dbReference type="Proteomes" id="UP001227192">
    <property type="component" value="Unassembled WGS sequence"/>
</dbReference>
<name>A0AAI9X4I6_PENTH</name>
<protein>
    <submittedName>
        <fullName evidence="1">Uncharacterized protein</fullName>
    </submittedName>
</protein>
<dbReference type="AlphaFoldDB" id="A0AAI9X4I6"/>
<dbReference type="EMBL" id="LACB01000416">
    <property type="protein sequence ID" value="KAJ9483585.1"/>
    <property type="molecule type" value="Genomic_DNA"/>
</dbReference>